<sequence>MLPPPLPQPEPDAMISVAEARARILSAFAPLPAETVALPDALGRVLAEPVVARLTQPPFHAAAMDGWAVRSADIAAATAESPVALRRIGESSAGHAFGGSVGPGEAVRIFTGAPLPDGADAVVMQEDCSADDTTVRIGRAVAAGRFVRQAGFDFAQGQELLPKGRRLTARDIALAAGGNVPWLSVHRRPRIAILATGDEIALPGDPLGPSQIVSTNALGLCALVTAQGGLAHNLGVAKDTPDSVAAMAKGAVGCDLLVTTGGAAHGDYDLVRDVLADRGVALEVQTVAMRPGKALMFGRAGGVSLLGLPGNPVSTGVTAVLFLRPVLRLLQGLPPEDDRPPLRARLTTALKANDRREEYLRATLAAGPDGVLTVTPFARQDSAITSLYAQADCLIPRPPNADPEPAGAMVAVLPLTDGALSI</sequence>
<dbReference type="GO" id="GO:0005829">
    <property type="term" value="C:cytosol"/>
    <property type="evidence" value="ECO:0007669"/>
    <property type="project" value="TreeGrafter"/>
</dbReference>
<keyword evidence="9" id="KW-1185">Reference proteome</keyword>
<keyword evidence="4 6" id="KW-0501">Molybdenum cofactor biosynthesis</keyword>
<dbReference type="InterPro" id="IPR038987">
    <property type="entry name" value="MoeA-like"/>
</dbReference>
<protein>
    <recommendedName>
        <fullName evidence="6">Molybdopterin molybdenumtransferase</fullName>
        <ecNumber evidence="6">2.10.1.1</ecNumber>
    </recommendedName>
</protein>
<dbReference type="HOGENOM" id="CLU_010186_7_0_5"/>
<evidence type="ECO:0000256" key="6">
    <source>
        <dbReference type="RuleBase" id="RU365090"/>
    </source>
</evidence>
<dbReference type="InterPro" id="IPR036688">
    <property type="entry name" value="MoeA_C_domain_IV_sf"/>
</dbReference>
<dbReference type="SUPFAM" id="SSF63867">
    <property type="entry name" value="MoeA C-terminal domain-like"/>
    <property type="match status" value="1"/>
</dbReference>
<keyword evidence="6" id="KW-0460">Magnesium</keyword>
<keyword evidence="6" id="KW-0808">Transferase</keyword>
<dbReference type="SUPFAM" id="SSF53218">
    <property type="entry name" value="Molybdenum cofactor biosynthesis proteins"/>
    <property type="match status" value="1"/>
</dbReference>
<comment type="catalytic activity">
    <reaction evidence="5">
        <text>adenylyl-molybdopterin + molybdate = Mo-molybdopterin + AMP + H(+)</text>
        <dbReference type="Rhea" id="RHEA:35047"/>
        <dbReference type="ChEBI" id="CHEBI:15378"/>
        <dbReference type="ChEBI" id="CHEBI:36264"/>
        <dbReference type="ChEBI" id="CHEBI:62727"/>
        <dbReference type="ChEBI" id="CHEBI:71302"/>
        <dbReference type="ChEBI" id="CHEBI:456215"/>
        <dbReference type="EC" id="2.10.1.1"/>
    </reaction>
</comment>
<keyword evidence="6" id="KW-0500">Molybdenum</keyword>
<dbReference type="NCBIfam" id="NF045515">
    <property type="entry name" value="Glp_gephyrin"/>
    <property type="match status" value="1"/>
</dbReference>
<organism evidence="8 9">
    <name type="scientific">Azospirillum lipoferum (strain 4B)</name>
    <dbReference type="NCBI Taxonomy" id="862719"/>
    <lineage>
        <taxon>Bacteria</taxon>
        <taxon>Pseudomonadati</taxon>
        <taxon>Pseudomonadota</taxon>
        <taxon>Alphaproteobacteria</taxon>
        <taxon>Rhodospirillales</taxon>
        <taxon>Azospirillaceae</taxon>
        <taxon>Azospirillum</taxon>
    </lineage>
</organism>
<dbReference type="KEGG" id="ali:AZOLI_1092"/>
<comment type="pathway">
    <text evidence="2 6">Cofactor biosynthesis; molybdopterin biosynthesis.</text>
</comment>
<evidence type="ECO:0000256" key="2">
    <source>
        <dbReference type="ARBA" id="ARBA00005046"/>
    </source>
</evidence>
<evidence type="ECO:0000256" key="5">
    <source>
        <dbReference type="ARBA" id="ARBA00047317"/>
    </source>
</evidence>
<dbReference type="InterPro" id="IPR005110">
    <property type="entry name" value="MoeA_linker/N"/>
</dbReference>
<keyword evidence="6" id="KW-0479">Metal-binding</keyword>
<dbReference type="EMBL" id="FQ311868">
    <property type="protein sequence ID" value="CBS86418.1"/>
    <property type="molecule type" value="Genomic_DNA"/>
</dbReference>
<evidence type="ECO:0000313" key="8">
    <source>
        <dbReference type="EMBL" id="CBS86418.1"/>
    </source>
</evidence>
<comment type="similarity">
    <text evidence="3 6">Belongs to the MoeA family.</text>
</comment>
<name>G7Z4N3_AZOL4</name>
<dbReference type="Proteomes" id="UP000005667">
    <property type="component" value="Chromosome"/>
</dbReference>
<dbReference type="Gene3D" id="2.40.340.10">
    <property type="entry name" value="MoeA, C-terminal, domain IV"/>
    <property type="match status" value="1"/>
</dbReference>
<dbReference type="Pfam" id="PF03454">
    <property type="entry name" value="MoeA_C"/>
    <property type="match status" value="1"/>
</dbReference>
<dbReference type="CDD" id="cd00887">
    <property type="entry name" value="MoeA"/>
    <property type="match status" value="1"/>
</dbReference>
<evidence type="ECO:0000256" key="3">
    <source>
        <dbReference type="ARBA" id="ARBA00010763"/>
    </source>
</evidence>
<dbReference type="Gene3D" id="3.40.980.10">
    <property type="entry name" value="MoaB/Mog-like domain"/>
    <property type="match status" value="1"/>
</dbReference>
<dbReference type="GO" id="GO:0061599">
    <property type="term" value="F:molybdopterin molybdotransferase activity"/>
    <property type="evidence" value="ECO:0007669"/>
    <property type="project" value="UniProtKB-UniRule"/>
</dbReference>
<dbReference type="Pfam" id="PF03453">
    <property type="entry name" value="MoeA_N"/>
    <property type="match status" value="1"/>
</dbReference>
<dbReference type="Pfam" id="PF00994">
    <property type="entry name" value="MoCF_biosynth"/>
    <property type="match status" value="1"/>
</dbReference>
<accession>G7Z4N3</accession>
<feature type="domain" description="MoaB/Mog" evidence="7">
    <location>
        <begin position="192"/>
        <end position="329"/>
    </location>
</feature>
<reference evidence="9" key="1">
    <citation type="journal article" date="2011" name="PLoS Genet.">
        <title>Azospirillum genomes reveal transition of bacteria from aquatic to terrestrial environments.</title>
        <authorList>
            <person name="Wisniewski-Dye F."/>
            <person name="Borziak K."/>
            <person name="Khalsa-Moyers G."/>
            <person name="Alexandre G."/>
            <person name="Sukharnikov L.O."/>
            <person name="Wuichet K."/>
            <person name="Hurst G.B."/>
            <person name="McDonald W.H."/>
            <person name="Robertson J.S."/>
            <person name="Barbe V."/>
            <person name="Calteau A."/>
            <person name="Rouy Z."/>
            <person name="Mangenot S."/>
            <person name="Prigent-Combaret C."/>
            <person name="Normand P."/>
            <person name="Boyer M."/>
            <person name="Siguier P."/>
            <person name="Dessaux Y."/>
            <person name="Elmerich C."/>
            <person name="Condemine G."/>
            <person name="Krishnen G."/>
            <person name="Kennedy I."/>
            <person name="Paterson A.H."/>
            <person name="Gonzalez V."/>
            <person name="Mavingui P."/>
            <person name="Zhulin I.B."/>
        </authorList>
    </citation>
    <scope>NUCLEOTIDE SEQUENCE [LARGE SCALE GENOMIC DNA]</scope>
    <source>
        <strain evidence="9">4B</strain>
    </source>
</reference>
<dbReference type="PANTHER" id="PTHR10192:SF5">
    <property type="entry name" value="GEPHYRIN"/>
    <property type="match status" value="1"/>
</dbReference>
<evidence type="ECO:0000256" key="4">
    <source>
        <dbReference type="ARBA" id="ARBA00023150"/>
    </source>
</evidence>
<dbReference type="EC" id="2.10.1.1" evidence="6"/>
<comment type="function">
    <text evidence="1 6">Catalyzes the insertion of molybdate into adenylated molybdopterin with the concomitant release of AMP.</text>
</comment>
<dbReference type="UniPathway" id="UPA00344"/>
<evidence type="ECO:0000256" key="1">
    <source>
        <dbReference type="ARBA" id="ARBA00002901"/>
    </source>
</evidence>
<dbReference type="AlphaFoldDB" id="G7Z4N3"/>
<dbReference type="InterPro" id="IPR036425">
    <property type="entry name" value="MoaB/Mog-like_dom_sf"/>
</dbReference>
<dbReference type="PANTHER" id="PTHR10192">
    <property type="entry name" value="MOLYBDOPTERIN BIOSYNTHESIS PROTEIN"/>
    <property type="match status" value="1"/>
</dbReference>
<dbReference type="Gene3D" id="3.90.105.10">
    <property type="entry name" value="Molybdopterin biosynthesis moea protein, domain 2"/>
    <property type="match status" value="1"/>
</dbReference>
<comment type="cofactor">
    <cofactor evidence="6">
        <name>Mg(2+)</name>
        <dbReference type="ChEBI" id="CHEBI:18420"/>
    </cofactor>
</comment>
<evidence type="ECO:0000259" key="7">
    <source>
        <dbReference type="SMART" id="SM00852"/>
    </source>
</evidence>
<dbReference type="InterPro" id="IPR005111">
    <property type="entry name" value="MoeA_C_domain_IV"/>
</dbReference>
<dbReference type="InterPro" id="IPR036135">
    <property type="entry name" value="MoeA_linker/N_sf"/>
</dbReference>
<dbReference type="GO" id="GO:0006777">
    <property type="term" value="P:Mo-molybdopterin cofactor biosynthetic process"/>
    <property type="evidence" value="ECO:0007669"/>
    <property type="project" value="UniProtKB-UniRule"/>
</dbReference>
<dbReference type="InterPro" id="IPR001453">
    <property type="entry name" value="MoaB/Mog_dom"/>
</dbReference>
<proteinExistence type="inferred from homology"/>
<gene>
    <name evidence="8" type="primary">moeA3</name>
    <name evidence="8" type="ordered locus">AZOLI_1092</name>
</gene>
<dbReference type="SUPFAM" id="SSF63882">
    <property type="entry name" value="MoeA N-terminal region -like"/>
    <property type="match status" value="1"/>
</dbReference>
<dbReference type="Gene3D" id="2.170.190.11">
    <property type="entry name" value="Molybdopterin biosynthesis moea protein, domain 3"/>
    <property type="match status" value="1"/>
</dbReference>
<dbReference type="GO" id="GO:0046872">
    <property type="term" value="F:metal ion binding"/>
    <property type="evidence" value="ECO:0007669"/>
    <property type="project" value="UniProtKB-UniRule"/>
</dbReference>
<dbReference type="SMART" id="SM00852">
    <property type="entry name" value="MoCF_biosynth"/>
    <property type="match status" value="1"/>
</dbReference>
<evidence type="ECO:0000313" key="9">
    <source>
        <dbReference type="Proteomes" id="UP000005667"/>
    </source>
</evidence>
<dbReference type="STRING" id="862719.AZOLI_1092"/>